<dbReference type="SUPFAM" id="SSF109604">
    <property type="entry name" value="HD-domain/PDEase-like"/>
    <property type="match status" value="1"/>
</dbReference>
<evidence type="ECO:0000259" key="2">
    <source>
        <dbReference type="PROSITE" id="PS51831"/>
    </source>
</evidence>
<feature type="domain" description="HD" evidence="2">
    <location>
        <begin position="124"/>
        <end position="247"/>
    </location>
</feature>
<dbReference type="Pfam" id="PF13487">
    <property type="entry name" value="HD_5"/>
    <property type="match status" value="1"/>
</dbReference>
<dbReference type="RefSeq" id="WP_413781362.1">
    <property type="nucleotide sequence ID" value="NZ_JAUOZS010000001.1"/>
</dbReference>
<dbReference type="EC" id="3.1.4.-" evidence="4"/>
<protein>
    <submittedName>
        <fullName evidence="4">HD-GYP domain-containing protein</fullName>
        <ecNumber evidence="4">3.1.4.-</ecNumber>
    </submittedName>
</protein>
<keyword evidence="5" id="KW-1185">Reference proteome</keyword>
<name>A0ABU3P1J2_9FIRM</name>
<accession>A0ABU3P1J2</accession>
<keyword evidence="4" id="KW-0378">Hydrolase</keyword>
<dbReference type="InterPro" id="IPR003607">
    <property type="entry name" value="HD/PDEase_dom"/>
</dbReference>
<dbReference type="PANTHER" id="PTHR43155">
    <property type="entry name" value="CYCLIC DI-GMP PHOSPHODIESTERASE PA4108-RELATED"/>
    <property type="match status" value="1"/>
</dbReference>
<dbReference type="InterPro" id="IPR037522">
    <property type="entry name" value="HD_GYP_dom"/>
</dbReference>
<feature type="domain" description="HD-GYP" evidence="3">
    <location>
        <begin position="102"/>
        <end position="298"/>
    </location>
</feature>
<dbReference type="GO" id="GO:0016787">
    <property type="term" value="F:hydrolase activity"/>
    <property type="evidence" value="ECO:0007669"/>
    <property type="project" value="UniProtKB-KW"/>
</dbReference>
<organism evidence="4 5">
    <name type="scientific">Anaeroselena agilis</name>
    <dbReference type="NCBI Taxonomy" id="3063788"/>
    <lineage>
        <taxon>Bacteria</taxon>
        <taxon>Bacillati</taxon>
        <taxon>Bacillota</taxon>
        <taxon>Negativicutes</taxon>
        <taxon>Acetonemataceae</taxon>
        <taxon>Anaeroselena</taxon>
    </lineage>
</organism>
<reference evidence="4 5" key="1">
    <citation type="submission" date="2023-07" db="EMBL/GenBank/DDBJ databases">
        <title>The novel representative of Negativicutes class, Anaeroselena agilis gen. nov. sp. nov.</title>
        <authorList>
            <person name="Prokofeva M.I."/>
            <person name="Elcheninov A.G."/>
            <person name="Klyukina A."/>
            <person name="Kublanov I.V."/>
            <person name="Frolov E.N."/>
            <person name="Podosokorskaya O.A."/>
        </authorList>
    </citation>
    <scope>NUCLEOTIDE SEQUENCE [LARGE SCALE GENOMIC DNA]</scope>
    <source>
        <strain evidence="4 5">4137-cl</strain>
    </source>
</reference>
<dbReference type="CDD" id="cd00077">
    <property type="entry name" value="HDc"/>
    <property type="match status" value="1"/>
</dbReference>
<evidence type="ECO:0000259" key="3">
    <source>
        <dbReference type="PROSITE" id="PS51832"/>
    </source>
</evidence>
<sequence>MLSLTTGQPTPAIAPARSPFEDKAASLPDASSADGRSPLPPPVEAELLSHRVPYANIEPGQLFDHRTKAEALQFVHRVAGRFLRDRGIEIGGLKAVIVKIVEDVIDNPHVLGHLSNLRSHHAYTFSHSLNVCLLSVLIGVKLRLPIGQLGELAVGALLHDLGKRHVPPEILDKPGPLSADEWRTVQRHGREAFDILRRHWALPISAAHIACQHHENYDGTGYPRGLAGDRIHLFARIVAVADNFDAVTADRPYRCARHPHEAHEVLLWSRGSKLDPHIVDTFLDTLAVLPAGSAAHSGGETGLIVSAPPRLVSRPAAKIAGHGDGAPCKSAGRLGDLAGQLPRVLLELLRLEQPCPGRG</sequence>
<dbReference type="PROSITE" id="PS51832">
    <property type="entry name" value="HD_GYP"/>
    <property type="match status" value="1"/>
</dbReference>
<feature type="region of interest" description="Disordered" evidence="1">
    <location>
        <begin position="1"/>
        <end position="42"/>
    </location>
</feature>
<gene>
    <name evidence="4" type="ORF">Q4T40_16755</name>
</gene>
<evidence type="ECO:0000256" key="1">
    <source>
        <dbReference type="SAM" id="MobiDB-lite"/>
    </source>
</evidence>
<dbReference type="SMART" id="SM00471">
    <property type="entry name" value="HDc"/>
    <property type="match status" value="1"/>
</dbReference>
<dbReference type="InterPro" id="IPR006674">
    <property type="entry name" value="HD_domain"/>
</dbReference>
<comment type="caution">
    <text evidence="4">The sequence shown here is derived from an EMBL/GenBank/DDBJ whole genome shotgun (WGS) entry which is preliminary data.</text>
</comment>
<evidence type="ECO:0000313" key="4">
    <source>
        <dbReference type="EMBL" id="MDT8902894.1"/>
    </source>
</evidence>
<evidence type="ECO:0000313" key="5">
    <source>
        <dbReference type="Proteomes" id="UP001254848"/>
    </source>
</evidence>
<dbReference type="Proteomes" id="UP001254848">
    <property type="component" value="Unassembled WGS sequence"/>
</dbReference>
<dbReference type="PROSITE" id="PS51831">
    <property type="entry name" value="HD"/>
    <property type="match status" value="1"/>
</dbReference>
<dbReference type="Gene3D" id="1.10.3210.10">
    <property type="entry name" value="Hypothetical protein af1432"/>
    <property type="match status" value="1"/>
</dbReference>
<proteinExistence type="predicted"/>
<dbReference type="EMBL" id="JAUOZS010000001">
    <property type="protein sequence ID" value="MDT8902894.1"/>
    <property type="molecule type" value="Genomic_DNA"/>
</dbReference>
<dbReference type="PANTHER" id="PTHR43155:SF2">
    <property type="entry name" value="CYCLIC DI-GMP PHOSPHODIESTERASE PA4108"/>
    <property type="match status" value="1"/>
</dbReference>